<accession>A0A553SFI9</accession>
<comment type="caution">
    <text evidence="1">The sequence shown here is derived from an EMBL/GenBank/DDBJ whole genome shotgun (WGS) entry which is preliminary data.</text>
</comment>
<organism evidence="1 2">
    <name type="scientific">Niallia circulans</name>
    <name type="common">Bacillus circulans</name>
    <dbReference type="NCBI Taxonomy" id="1397"/>
    <lineage>
        <taxon>Bacteria</taxon>
        <taxon>Bacillati</taxon>
        <taxon>Bacillota</taxon>
        <taxon>Bacilli</taxon>
        <taxon>Bacillales</taxon>
        <taxon>Bacillaceae</taxon>
        <taxon>Niallia</taxon>
    </lineage>
</organism>
<dbReference type="InterPro" id="IPR025439">
    <property type="entry name" value="Spore_coat_CotO"/>
</dbReference>
<evidence type="ECO:0000313" key="1">
    <source>
        <dbReference type="EMBL" id="TRZ35754.1"/>
    </source>
</evidence>
<evidence type="ECO:0008006" key="3">
    <source>
        <dbReference type="Google" id="ProtNLM"/>
    </source>
</evidence>
<dbReference type="EMBL" id="RIBP01000004">
    <property type="protein sequence ID" value="TRZ35754.1"/>
    <property type="molecule type" value="Genomic_DNA"/>
</dbReference>
<proteinExistence type="predicted"/>
<gene>
    <name evidence="1" type="ORF">CEQ21_08955</name>
</gene>
<name>A0A553SFI9_NIACI</name>
<sequence length="187" mass="21541">MTLAFLYVVGGDSMRKKTARKESPLLFQHTPVVKENMQTTFSAKKAQRVKQKQREEMERTAMLESNKEKISENDRAIGMIETPAAVRDQIHEYHVEQAEQQEMPVRQPAFRKLKSFRDMDVEEKLNYLFNFPKQLPPVACIVTVADGQQFRGFIIGKADKTVTVKLMDGEEISLFTKKIIEVKMVGM</sequence>
<dbReference type="AlphaFoldDB" id="A0A553SFI9"/>
<reference evidence="2" key="1">
    <citation type="submission" date="2018-10" db="EMBL/GenBank/DDBJ databases">
        <title>FDA dAtabase for Regulatory Grade micrObial Sequences (FDA-ARGOS): Supporting development and validation of Infectious Disease Dx tests.</title>
        <authorList>
            <person name="Minogue T."/>
            <person name="Wolcott M."/>
            <person name="Wasieloski L."/>
            <person name="Aguilar W."/>
            <person name="Moore D."/>
            <person name="Tallon L."/>
            <person name="Sadzewicz L."/>
            <person name="Sengamalay N."/>
            <person name="Ott S."/>
            <person name="Godinez A."/>
            <person name="Nagaraj S."/>
            <person name="Vavikolanu K."/>
            <person name="Vyas G."/>
            <person name="Nadendla S."/>
            <person name="George J."/>
            <person name="Sichtig H."/>
        </authorList>
    </citation>
    <scope>NUCLEOTIDE SEQUENCE [LARGE SCALE GENOMIC DNA]</scope>
    <source>
        <strain evidence="2">FDAARGOS_343</strain>
    </source>
</reference>
<protein>
    <recommendedName>
        <fullName evidence="3">Spore coat protein CotO</fullName>
    </recommendedName>
</protein>
<evidence type="ECO:0000313" key="2">
    <source>
        <dbReference type="Proteomes" id="UP000319837"/>
    </source>
</evidence>
<dbReference type="Pfam" id="PF14153">
    <property type="entry name" value="Spore_coat_CotO"/>
    <property type="match status" value="1"/>
</dbReference>
<dbReference type="Proteomes" id="UP000319837">
    <property type="component" value="Unassembled WGS sequence"/>
</dbReference>